<name>A0A1K0K093_CUPNE</name>
<proteinExistence type="predicted"/>
<protein>
    <submittedName>
        <fullName evidence="1">Uncharacterized protein</fullName>
    </submittedName>
</protein>
<evidence type="ECO:0000313" key="1">
    <source>
        <dbReference type="EMBL" id="SCV02120.1"/>
    </source>
</evidence>
<accession>A0A1K0K093</accession>
<reference evidence="1" key="1">
    <citation type="submission" date="2016-09" db="EMBL/GenBank/DDBJ databases">
        <authorList>
            <person name="Capua I."/>
            <person name="De Benedictis P."/>
            <person name="Joannis T."/>
            <person name="Lombin L.H."/>
            <person name="Cattoli G."/>
        </authorList>
    </citation>
    <scope>NUCLEOTIDE SEQUENCE</scope>
    <source>
        <strain evidence="1">B9</strain>
    </source>
</reference>
<gene>
    <name evidence="1" type="ORF">CNECB9_930007</name>
</gene>
<dbReference type="AlphaFoldDB" id="A0A1K0K093"/>
<sequence length="212" mass="22768">MNVLIQKLHPGLRLGQRLTLADSGAPLFSRQGDWAGGSTLHCTAMALALLGNLSNPVQVWRHEDGPEATFWDRAWPQYLHGQTLSELASFVWELNIGVRPVTAEGRPAAVLRFCVRELARGWPVVVGWRSQHPQPAHAALGVGVEGRRRAQGFSPHALLLLDPAEAEPGLAASNARLEFAKPGSRPVYVTAGGRCPIAIEGAISIRRSGGAT</sequence>
<dbReference type="RefSeq" id="WP_340531013.1">
    <property type="nucleotide sequence ID" value="NZ_FMSH01000544.1"/>
</dbReference>
<organism evidence="1">
    <name type="scientific">Cupriavidus necator</name>
    <name type="common">Alcaligenes eutrophus</name>
    <name type="synonym">Ralstonia eutropha</name>
    <dbReference type="NCBI Taxonomy" id="106590"/>
    <lineage>
        <taxon>Bacteria</taxon>
        <taxon>Pseudomonadati</taxon>
        <taxon>Pseudomonadota</taxon>
        <taxon>Betaproteobacteria</taxon>
        <taxon>Burkholderiales</taxon>
        <taxon>Burkholderiaceae</taxon>
        <taxon>Cupriavidus</taxon>
    </lineage>
</organism>
<dbReference type="EMBL" id="FMSH01000544">
    <property type="protein sequence ID" value="SCV02120.1"/>
    <property type="molecule type" value="Genomic_DNA"/>
</dbReference>